<feature type="region of interest" description="Disordered" evidence="5">
    <location>
        <begin position="195"/>
        <end position="408"/>
    </location>
</feature>
<evidence type="ECO:0000313" key="7">
    <source>
        <dbReference type="EMBL" id="EFW99405.1"/>
    </source>
</evidence>
<dbReference type="PROSITE" id="PS50103">
    <property type="entry name" value="ZF_C3H1"/>
    <property type="match status" value="1"/>
</dbReference>
<evidence type="ECO:0000256" key="1">
    <source>
        <dbReference type="ARBA" id="ARBA00022723"/>
    </source>
</evidence>
<dbReference type="GeneID" id="25981354"/>
<evidence type="ECO:0000256" key="2">
    <source>
        <dbReference type="ARBA" id="ARBA00022771"/>
    </source>
</evidence>
<keyword evidence="3 4" id="KW-0862">Zinc</keyword>
<dbReference type="eggNOG" id="ENOG502SA4F">
    <property type="taxonomic scope" value="Eukaryota"/>
</dbReference>
<keyword evidence="1 4" id="KW-0479">Metal-binding</keyword>
<feature type="compositionally biased region" description="Polar residues" evidence="5">
    <location>
        <begin position="44"/>
        <end position="53"/>
    </location>
</feature>
<reference evidence="7 8" key="1">
    <citation type="journal article" date="2011" name="Proc. Natl. Acad. Sci. U.S.A.">
        <title>Genome and transcriptome analyses of the mountain pine beetle-fungal symbiont Grosmannia clavigera, a lodgepole pine pathogen.</title>
        <authorList>
            <person name="DiGuistini S."/>
            <person name="Wang Y."/>
            <person name="Liao N.Y."/>
            <person name="Taylor G."/>
            <person name="Tanguay P."/>
            <person name="Feau N."/>
            <person name="Henrissat B."/>
            <person name="Chan S.K."/>
            <person name="Hesse-Orce U."/>
            <person name="Alamouti S.M."/>
            <person name="Tsui C.K.M."/>
            <person name="Docking R.T."/>
            <person name="Levasseur A."/>
            <person name="Haridas S."/>
            <person name="Robertson G."/>
            <person name="Birol I."/>
            <person name="Holt R.A."/>
            <person name="Marra M.A."/>
            <person name="Hamelin R.C."/>
            <person name="Hirst M."/>
            <person name="Jones S.J.M."/>
            <person name="Bohlmann J."/>
            <person name="Breuil C."/>
        </authorList>
    </citation>
    <scope>NUCLEOTIDE SEQUENCE [LARGE SCALE GENOMIC DNA]</scope>
    <source>
        <strain evidence="8">kw1407 / UAMH 11150</strain>
    </source>
</reference>
<dbReference type="InterPro" id="IPR036855">
    <property type="entry name" value="Znf_CCCH_sf"/>
</dbReference>
<feature type="domain" description="C3H1-type" evidence="6">
    <location>
        <begin position="387"/>
        <end position="415"/>
    </location>
</feature>
<dbReference type="EMBL" id="GL629990">
    <property type="protein sequence ID" value="EFW99405.1"/>
    <property type="molecule type" value="Genomic_DNA"/>
</dbReference>
<accession>F0XRQ7</accession>
<feature type="compositionally biased region" description="Polar residues" evidence="5">
    <location>
        <begin position="487"/>
        <end position="497"/>
    </location>
</feature>
<evidence type="ECO:0000259" key="6">
    <source>
        <dbReference type="PROSITE" id="PS50103"/>
    </source>
</evidence>
<feature type="region of interest" description="Disordered" evidence="5">
    <location>
        <begin position="459"/>
        <end position="552"/>
    </location>
</feature>
<dbReference type="SUPFAM" id="SSF90229">
    <property type="entry name" value="CCCH zinc finger"/>
    <property type="match status" value="1"/>
</dbReference>
<feature type="compositionally biased region" description="Polar residues" evidence="5">
    <location>
        <begin position="531"/>
        <end position="552"/>
    </location>
</feature>
<feature type="compositionally biased region" description="Acidic residues" evidence="5">
    <location>
        <begin position="262"/>
        <end position="271"/>
    </location>
</feature>
<feature type="compositionally biased region" description="Pro residues" evidence="5">
    <location>
        <begin position="7"/>
        <end position="17"/>
    </location>
</feature>
<protein>
    <submittedName>
        <fullName evidence="7">Zinc finger transcription factor</fullName>
    </submittedName>
</protein>
<feature type="compositionally biased region" description="Low complexity" evidence="5">
    <location>
        <begin position="515"/>
        <end position="530"/>
    </location>
</feature>
<sequence length="552" mass="59516">MATYGYGPPPPPPPPSQPSGGYGQYQPSYQHGPQHNRGGRGGANHSSGRSNEYPNAAGMELTRLISRNGRLIQQFKAIHNRTNRRTVLSLRRATIRTMRRRCISSISRAWPLVTTKRPKVLPPTASSPRMHRLLLALNSHTDSNHILILPNLQTAIRPSSGGRPLMANRALDMAGTSVVAAEAEEADIITNVNGRQYGRGGYQNTSYRGGRPNFGGDKMRHKKISGGPIKAAPSQHHQKPDAASAGKKKKRKTNTLGLTPGEESDEEDVDEEAKLVEMIGPDAPKLDNLGEGDKANKAGGGGANGKNGTPSLTALERQQQKAEKLRKQLEKVESSIKRKREQQDEGDDMRGVDGESSDASSDSKSDDEAPEAMPIRSEAMPPAPRRADHSKHCKYYSTGGTCGKKGKCRFVHDPAVRQAALQERERNGGRMTLQQRLILNDKDQEDLTIVKTLQYLKEKGIMKDGVSGPSGAQTSIDSAGSPAPESPQLQPMLSQVPETGLEPGQQPHGLPKQPPSSLLLAPPNASGSAPTVQYQGWNLSGFGNTGVKSSDP</sequence>
<dbReference type="OrthoDB" id="273070at2759"/>
<dbReference type="HOGENOM" id="CLU_493507_0_0_1"/>
<evidence type="ECO:0000256" key="5">
    <source>
        <dbReference type="SAM" id="MobiDB-lite"/>
    </source>
</evidence>
<gene>
    <name evidence="7" type="ORF">CMQ_7773</name>
</gene>
<evidence type="ECO:0000256" key="3">
    <source>
        <dbReference type="ARBA" id="ARBA00022833"/>
    </source>
</evidence>
<dbReference type="RefSeq" id="XP_014168888.1">
    <property type="nucleotide sequence ID" value="XM_014313413.1"/>
</dbReference>
<feature type="zinc finger region" description="C3H1-type" evidence="4">
    <location>
        <begin position="387"/>
        <end position="415"/>
    </location>
</feature>
<dbReference type="InParanoid" id="F0XRQ7"/>
<proteinExistence type="predicted"/>
<keyword evidence="2 4" id="KW-0863">Zinc-finger</keyword>
<feature type="region of interest" description="Disordered" evidence="5">
    <location>
        <begin position="1"/>
        <end position="54"/>
    </location>
</feature>
<organism evidence="8">
    <name type="scientific">Grosmannia clavigera (strain kw1407 / UAMH 11150)</name>
    <name type="common">Blue stain fungus</name>
    <name type="synonym">Graphiocladiella clavigera</name>
    <dbReference type="NCBI Taxonomy" id="655863"/>
    <lineage>
        <taxon>Eukaryota</taxon>
        <taxon>Fungi</taxon>
        <taxon>Dikarya</taxon>
        <taxon>Ascomycota</taxon>
        <taxon>Pezizomycotina</taxon>
        <taxon>Sordariomycetes</taxon>
        <taxon>Sordariomycetidae</taxon>
        <taxon>Ophiostomatales</taxon>
        <taxon>Ophiostomataceae</taxon>
        <taxon>Leptographium</taxon>
    </lineage>
</organism>
<evidence type="ECO:0000313" key="8">
    <source>
        <dbReference type="Proteomes" id="UP000007796"/>
    </source>
</evidence>
<dbReference type="GO" id="GO:0008270">
    <property type="term" value="F:zinc ion binding"/>
    <property type="evidence" value="ECO:0007669"/>
    <property type="project" value="UniProtKB-KW"/>
</dbReference>
<dbReference type="Proteomes" id="UP000007796">
    <property type="component" value="Unassembled WGS sequence"/>
</dbReference>
<feature type="compositionally biased region" description="Basic and acidic residues" evidence="5">
    <location>
        <begin position="318"/>
        <end position="336"/>
    </location>
</feature>
<dbReference type="STRING" id="655863.F0XRQ7"/>
<keyword evidence="8" id="KW-1185">Reference proteome</keyword>
<dbReference type="InterPro" id="IPR000571">
    <property type="entry name" value="Znf_CCCH"/>
</dbReference>
<evidence type="ECO:0000256" key="4">
    <source>
        <dbReference type="PROSITE-ProRule" id="PRU00723"/>
    </source>
</evidence>
<name>F0XRQ7_GROCL</name>
<dbReference type="AlphaFoldDB" id="F0XRQ7"/>
<feature type="compositionally biased region" description="Low complexity" evidence="5">
    <location>
        <begin position="24"/>
        <end position="35"/>
    </location>
</feature>